<organism evidence="1 2">
    <name type="scientific">Hygrophoropsis aurantiaca</name>
    <dbReference type="NCBI Taxonomy" id="72124"/>
    <lineage>
        <taxon>Eukaryota</taxon>
        <taxon>Fungi</taxon>
        <taxon>Dikarya</taxon>
        <taxon>Basidiomycota</taxon>
        <taxon>Agaricomycotina</taxon>
        <taxon>Agaricomycetes</taxon>
        <taxon>Agaricomycetidae</taxon>
        <taxon>Boletales</taxon>
        <taxon>Coniophorineae</taxon>
        <taxon>Hygrophoropsidaceae</taxon>
        <taxon>Hygrophoropsis</taxon>
    </lineage>
</organism>
<name>A0ACB7ZWF1_9AGAM</name>
<protein>
    <submittedName>
        <fullName evidence="1">Uncharacterized protein</fullName>
    </submittedName>
</protein>
<accession>A0ACB7ZWF1</accession>
<evidence type="ECO:0000313" key="2">
    <source>
        <dbReference type="Proteomes" id="UP000790377"/>
    </source>
</evidence>
<dbReference type="Proteomes" id="UP000790377">
    <property type="component" value="Unassembled WGS sequence"/>
</dbReference>
<proteinExistence type="predicted"/>
<comment type="caution">
    <text evidence="1">The sequence shown here is derived from an EMBL/GenBank/DDBJ whole genome shotgun (WGS) entry which is preliminary data.</text>
</comment>
<reference evidence="1" key="1">
    <citation type="journal article" date="2021" name="New Phytol.">
        <title>Evolutionary innovations through gain and loss of genes in the ectomycorrhizal Boletales.</title>
        <authorList>
            <person name="Wu G."/>
            <person name="Miyauchi S."/>
            <person name="Morin E."/>
            <person name="Kuo A."/>
            <person name="Drula E."/>
            <person name="Varga T."/>
            <person name="Kohler A."/>
            <person name="Feng B."/>
            <person name="Cao Y."/>
            <person name="Lipzen A."/>
            <person name="Daum C."/>
            <person name="Hundley H."/>
            <person name="Pangilinan J."/>
            <person name="Johnson J."/>
            <person name="Barry K."/>
            <person name="LaButti K."/>
            <person name="Ng V."/>
            <person name="Ahrendt S."/>
            <person name="Min B."/>
            <person name="Choi I.G."/>
            <person name="Park H."/>
            <person name="Plett J.M."/>
            <person name="Magnuson J."/>
            <person name="Spatafora J.W."/>
            <person name="Nagy L.G."/>
            <person name="Henrissat B."/>
            <person name="Grigoriev I.V."/>
            <person name="Yang Z.L."/>
            <person name="Xu J."/>
            <person name="Martin F.M."/>
        </authorList>
    </citation>
    <scope>NUCLEOTIDE SEQUENCE</scope>
    <source>
        <strain evidence="1">ATCC 28755</strain>
    </source>
</reference>
<feature type="non-terminal residue" evidence="1">
    <location>
        <position position="1"/>
    </location>
</feature>
<gene>
    <name evidence="1" type="ORF">BJ138DRAFT_1017545</name>
</gene>
<dbReference type="EMBL" id="MU268165">
    <property type="protein sequence ID" value="KAH7905560.1"/>
    <property type="molecule type" value="Genomic_DNA"/>
</dbReference>
<keyword evidence="2" id="KW-1185">Reference proteome</keyword>
<sequence>YALYIGSFLAVNIHPGAGAFVVTAGAILGICASLLWTAQGSLMLSYPTEAQKGLFIGVFWAIFNLGGVVGAAVSLGQNFDSKVCTTFQYFGNGTYIGFLILTLIGVSIPFLMANPTSMIRTDGSKVESVRHPSWKAEVYGLWIALKTDPMILFLFPMFFASNYFYTWQFNDYNAALFNIRARSLNNFVYWLSQIFGSLGIGLLILDQSRFKRRFRAFAGWAVLLSLVFVVNIWAYFYQRTYTRQSISLMTSKMDIYAPEYPAHVWLMIFCGLLDSAWQTAAYWLMGAMSNDPAKLAVFVGFYKSLQSAGAAGIWRADAVAIPYMNIFLSSWVLVTAGLIFALPMIYLRVKDHTDIQDETMSV</sequence>
<evidence type="ECO:0000313" key="1">
    <source>
        <dbReference type="EMBL" id="KAH7905560.1"/>
    </source>
</evidence>